<dbReference type="SUPFAM" id="SSF48208">
    <property type="entry name" value="Six-hairpin glycosidases"/>
    <property type="match status" value="1"/>
</dbReference>
<dbReference type="OrthoDB" id="9806359at2"/>
<dbReference type="InterPro" id="IPR012341">
    <property type="entry name" value="6hp_glycosidase-like_sf"/>
</dbReference>
<dbReference type="Pfam" id="PF07221">
    <property type="entry name" value="GlcNAc_2-epim"/>
    <property type="match status" value="1"/>
</dbReference>
<comment type="caution">
    <text evidence="3">The sequence shown here is derived from an EMBL/GenBank/DDBJ whole genome shotgun (WGS) entry which is preliminary data.</text>
</comment>
<proteinExistence type="inferred from homology"/>
<evidence type="ECO:0008006" key="5">
    <source>
        <dbReference type="Google" id="ProtNLM"/>
    </source>
</evidence>
<evidence type="ECO:0000313" key="3">
    <source>
        <dbReference type="EMBL" id="GEO32726.1"/>
    </source>
</evidence>
<dbReference type="InterPro" id="IPR008928">
    <property type="entry name" value="6-hairpin_glycosidase_sf"/>
</dbReference>
<keyword evidence="4" id="KW-1185">Reference proteome</keyword>
<sequence>MTSPDPPALTRFAIDSAEHHRWLEAEGRRLLDFGRAAALPDGGFGWLDARGTVTDGLPARLYVTCRMTHVYALGTLLGVEGSEALVDHGLTALTGLFRDAEHGGWFGSVADGEPVDDTKTAYPHAFVVLAAAGATIARRPGAPELLAEALDVEERHFWDDGAGMVVESWDRTFTTLDAYRGMNSAMHTVEAFLAGYAATGDDRWLDRALRITRRALANARDHAWRLPEHYDADWRPLLEHNSETPDDPFRPYGSTMGHWLEWSRLTLHLRAALEARGGTPTDDLLDGARRLFRAAVAEGWSVDGQPGFIYTVDWAGNPRVRQRLHWVMCEALGAATALWSVTGEDEYRDLYATWWGYADRYLIDRVDGSWHHELDVANRPAQTIRPGKADVYHALQATLLPRLPLGPALASSLAAR</sequence>
<dbReference type="EMBL" id="BJYY01000001">
    <property type="protein sequence ID" value="GEO32726.1"/>
    <property type="molecule type" value="Genomic_DNA"/>
</dbReference>
<dbReference type="InterPro" id="IPR010819">
    <property type="entry name" value="AGE/CE"/>
</dbReference>
<protein>
    <recommendedName>
        <fullName evidence="5">N-acyl-D-glucosamine 2-epimerase</fullName>
    </recommendedName>
</protein>
<evidence type="ECO:0000256" key="2">
    <source>
        <dbReference type="ARBA" id="ARBA00023235"/>
    </source>
</evidence>
<keyword evidence="2" id="KW-0413">Isomerase</keyword>
<dbReference type="Proteomes" id="UP000321181">
    <property type="component" value="Unassembled WGS sequence"/>
</dbReference>
<comment type="similarity">
    <text evidence="1">Belongs to the N-acylglucosamine 2-epimerase family.</text>
</comment>
<dbReference type="RefSeq" id="WP_146899262.1">
    <property type="nucleotide sequence ID" value="NZ_BAAARM010000001.1"/>
</dbReference>
<evidence type="ECO:0000256" key="1">
    <source>
        <dbReference type="ARBA" id="ARBA00008558"/>
    </source>
</evidence>
<evidence type="ECO:0000313" key="4">
    <source>
        <dbReference type="Proteomes" id="UP000321181"/>
    </source>
</evidence>
<dbReference type="PANTHER" id="PTHR15108">
    <property type="entry name" value="N-ACYLGLUCOSAMINE-2-EPIMERASE"/>
    <property type="match status" value="1"/>
</dbReference>
<dbReference type="GO" id="GO:0005975">
    <property type="term" value="P:carbohydrate metabolic process"/>
    <property type="evidence" value="ECO:0007669"/>
    <property type="project" value="InterPro"/>
</dbReference>
<accession>A0A512D8B8</accession>
<name>A0A512D8B8_9CELL</name>
<organism evidence="3 4">
    <name type="scientific">Cellulomonas aerilata</name>
    <dbReference type="NCBI Taxonomy" id="515326"/>
    <lineage>
        <taxon>Bacteria</taxon>
        <taxon>Bacillati</taxon>
        <taxon>Actinomycetota</taxon>
        <taxon>Actinomycetes</taxon>
        <taxon>Micrococcales</taxon>
        <taxon>Cellulomonadaceae</taxon>
        <taxon>Cellulomonas</taxon>
    </lineage>
</organism>
<gene>
    <name evidence="3" type="ORF">CAE01nite_04510</name>
</gene>
<dbReference type="Gene3D" id="1.50.10.10">
    <property type="match status" value="1"/>
</dbReference>
<reference evidence="3 4" key="1">
    <citation type="submission" date="2019-07" db="EMBL/GenBank/DDBJ databases">
        <title>Whole genome shotgun sequence of Cellulomonas aerilata NBRC 106308.</title>
        <authorList>
            <person name="Hosoyama A."/>
            <person name="Uohara A."/>
            <person name="Ohji S."/>
            <person name="Ichikawa N."/>
        </authorList>
    </citation>
    <scope>NUCLEOTIDE SEQUENCE [LARGE SCALE GENOMIC DNA]</scope>
    <source>
        <strain evidence="3 4">NBRC 106308</strain>
    </source>
</reference>
<dbReference type="GO" id="GO:0016853">
    <property type="term" value="F:isomerase activity"/>
    <property type="evidence" value="ECO:0007669"/>
    <property type="project" value="UniProtKB-KW"/>
</dbReference>
<dbReference type="AlphaFoldDB" id="A0A512D8B8"/>